<keyword evidence="1" id="KW-0175">Coiled coil</keyword>
<accession>A0A8H7QGG8</accession>
<dbReference type="AlphaFoldDB" id="A0A8H7QGG8"/>
<organism evidence="2 3">
    <name type="scientific">Mucor saturninus</name>
    <dbReference type="NCBI Taxonomy" id="64648"/>
    <lineage>
        <taxon>Eukaryota</taxon>
        <taxon>Fungi</taxon>
        <taxon>Fungi incertae sedis</taxon>
        <taxon>Mucoromycota</taxon>
        <taxon>Mucoromycotina</taxon>
        <taxon>Mucoromycetes</taxon>
        <taxon>Mucorales</taxon>
        <taxon>Mucorineae</taxon>
        <taxon>Mucoraceae</taxon>
        <taxon>Mucor</taxon>
    </lineage>
</organism>
<gene>
    <name evidence="2" type="ORF">INT47_005721</name>
</gene>
<evidence type="ECO:0000313" key="3">
    <source>
        <dbReference type="Proteomes" id="UP000603453"/>
    </source>
</evidence>
<keyword evidence="3" id="KW-1185">Reference proteome</keyword>
<evidence type="ECO:0000313" key="2">
    <source>
        <dbReference type="EMBL" id="KAG2191981.1"/>
    </source>
</evidence>
<dbReference type="Proteomes" id="UP000603453">
    <property type="component" value="Unassembled WGS sequence"/>
</dbReference>
<name>A0A8H7QGG8_9FUNG</name>
<reference evidence="2" key="1">
    <citation type="submission" date="2020-12" db="EMBL/GenBank/DDBJ databases">
        <title>Metabolic potential, ecology and presence of endohyphal bacteria is reflected in genomic diversity of Mucoromycotina.</title>
        <authorList>
            <person name="Muszewska A."/>
            <person name="Okrasinska A."/>
            <person name="Steczkiewicz K."/>
            <person name="Drgas O."/>
            <person name="Orlowska M."/>
            <person name="Perlinska-Lenart U."/>
            <person name="Aleksandrzak-Piekarczyk T."/>
            <person name="Szatraj K."/>
            <person name="Zielenkiewicz U."/>
            <person name="Pilsyk S."/>
            <person name="Malc E."/>
            <person name="Mieczkowski P."/>
            <person name="Kruszewska J.S."/>
            <person name="Biernat P."/>
            <person name="Pawlowska J."/>
        </authorList>
    </citation>
    <scope>NUCLEOTIDE SEQUENCE</scope>
    <source>
        <strain evidence="2">WA0000017839</strain>
    </source>
</reference>
<sequence>MSQILYLYATIRTYEDYINTLEERLNEEDELLARLEHNETNYALRNRQTLDNSTLSNENFLLDRHLALVIMLRRLAYPTRISDLELLFGINKATIGTVFHTMIEILNYNCEKGIRFNAKHLHSFNLQRLSEATERKAASSLVRPLSVGLGFGFS</sequence>
<comment type="caution">
    <text evidence="2">The sequence shown here is derived from an EMBL/GenBank/DDBJ whole genome shotgun (WGS) entry which is preliminary data.</text>
</comment>
<proteinExistence type="predicted"/>
<feature type="coiled-coil region" evidence="1">
    <location>
        <begin position="11"/>
        <end position="38"/>
    </location>
</feature>
<dbReference type="EMBL" id="JAEPRD010000331">
    <property type="protein sequence ID" value="KAG2191981.1"/>
    <property type="molecule type" value="Genomic_DNA"/>
</dbReference>
<protein>
    <submittedName>
        <fullName evidence="2">Uncharacterized protein</fullName>
    </submittedName>
</protein>
<evidence type="ECO:0000256" key="1">
    <source>
        <dbReference type="SAM" id="Coils"/>
    </source>
</evidence>
<dbReference type="OrthoDB" id="2283980at2759"/>